<name>A0A916ZZN9_9HYPH</name>
<evidence type="ECO:0000313" key="3">
    <source>
        <dbReference type="Proteomes" id="UP000644699"/>
    </source>
</evidence>
<protein>
    <submittedName>
        <fullName evidence="2">Uncharacterized protein</fullName>
    </submittedName>
</protein>
<dbReference type="EMBL" id="BMIQ01000009">
    <property type="protein sequence ID" value="GGE20046.1"/>
    <property type="molecule type" value="Genomic_DNA"/>
</dbReference>
<evidence type="ECO:0000313" key="2">
    <source>
        <dbReference type="EMBL" id="GGE20046.1"/>
    </source>
</evidence>
<comment type="caution">
    <text evidence="2">The sequence shown here is derived from an EMBL/GenBank/DDBJ whole genome shotgun (WGS) entry which is preliminary data.</text>
</comment>
<proteinExistence type="predicted"/>
<sequence>MAKLEEIARTISLHAQPGMKPKALMAMVKEHHPEASKKDVSRGAFYAVILAAERDPNKVSVLHDMAMAARSEGAGLSEAGGGLLGFESQKAKRSKKTKH</sequence>
<keyword evidence="3" id="KW-1185">Reference proteome</keyword>
<accession>A0A916ZZN9</accession>
<reference evidence="2" key="2">
    <citation type="submission" date="2020-09" db="EMBL/GenBank/DDBJ databases">
        <authorList>
            <person name="Sun Q."/>
            <person name="Zhou Y."/>
        </authorList>
    </citation>
    <scope>NUCLEOTIDE SEQUENCE</scope>
    <source>
        <strain evidence="2">CGMCC 1.15367</strain>
    </source>
</reference>
<evidence type="ECO:0000256" key="1">
    <source>
        <dbReference type="SAM" id="MobiDB-lite"/>
    </source>
</evidence>
<gene>
    <name evidence="2" type="ORF">GCM10011390_44120</name>
</gene>
<dbReference type="RefSeq" id="WP_188912386.1">
    <property type="nucleotide sequence ID" value="NZ_BMIQ01000009.1"/>
</dbReference>
<reference evidence="2" key="1">
    <citation type="journal article" date="2014" name="Int. J. Syst. Evol. Microbiol.">
        <title>Complete genome sequence of Corynebacterium casei LMG S-19264T (=DSM 44701T), isolated from a smear-ripened cheese.</title>
        <authorList>
            <consortium name="US DOE Joint Genome Institute (JGI-PGF)"/>
            <person name="Walter F."/>
            <person name="Albersmeier A."/>
            <person name="Kalinowski J."/>
            <person name="Ruckert C."/>
        </authorList>
    </citation>
    <scope>NUCLEOTIDE SEQUENCE</scope>
    <source>
        <strain evidence="2">CGMCC 1.15367</strain>
    </source>
</reference>
<dbReference type="Proteomes" id="UP000644699">
    <property type="component" value="Unassembled WGS sequence"/>
</dbReference>
<organism evidence="2 3">
    <name type="scientific">Aureimonas endophytica</name>
    <dbReference type="NCBI Taxonomy" id="2027858"/>
    <lineage>
        <taxon>Bacteria</taxon>
        <taxon>Pseudomonadati</taxon>
        <taxon>Pseudomonadota</taxon>
        <taxon>Alphaproteobacteria</taxon>
        <taxon>Hyphomicrobiales</taxon>
        <taxon>Aurantimonadaceae</taxon>
        <taxon>Aureimonas</taxon>
    </lineage>
</organism>
<feature type="region of interest" description="Disordered" evidence="1">
    <location>
        <begin position="79"/>
        <end position="99"/>
    </location>
</feature>
<dbReference type="AlphaFoldDB" id="A0A916ZZN9"/>